<organism evidence="9 10">
    <name type="scientific">Mycobacterium talmoniae</name>
    <dbReference type="NCBI Taxonomy" id="1858794"/>
    <lineage>
        <taxon>Bacteria</taxon>
        <taxon>Bacillati</taxon>
        <taxon>Actinomycetota</taxon>
        <taxon>Actinomycetes</taxon>
        <taxon>Mycobacteriales</taxon>
        <taxon>Mycobacteriaceae</taxon>
        <taxon>Mycobacterium</taxon>
    </lineage>
</organism>
<feature type="transmembrane region" description="Helical" evidence="7">
    <location>
        <begin position="456"/>
        <end position="479"/>
    </location>
</feature>
<feature type="transmembrane region" description="Helical" evidence="7">
    <location>
        <begin position="260"/>
        <end position="280"/>
    </location>
</feature>
<name>A0A1S1NHH1_9MYCO</name>
<evidence type="ECO:0000313" key="9">
    <source>
        <dbReference type="EMBL" id="OHV02778.1"/>
    </source>
</evidence>
<evidence type="ECO:0000256" key="6">
    <source>
        <dbReference type="ARBA" id="ARBA00023136"/>
    </source>
</evidence>
<dbReference type="Gene3D" id="3.10.20.90">
    <property type="entry name" value="Phosphatidylinositol 3-kinase Catalytic Subunit, Chain A, domain 1"/>
    <property type="match status" value="1"/>
</dbReference>
<evidence type="ECO:0000256" key="1">
    <source>
        <dbReference type="ARBA" id="ARBA00004651"/>
    </source>
</evidence>
<feature type="transmembrane region" description="Helical" evidence="7">
    <location>
        <begin position="236"/>
        <end position="254"/>
    </location>
</feature>
<comment type="similarity">
    <text evidence="2">Belongs to the EccD/Snm4 family.</text>
</comment>
<dbReference type="Pfam" id="PF08817">
    <property type="entry name" value="YukD"/>
    <property type="match status" value="1"/>
</dbReference>
<dbReference type="InterPro" id="IPR006707">
    <property type="entry name" value="T7SS_EccD"/>
</dbReference>
<evidence type="ECO:0000256" key="5">
    <source>
        <dbReference type="ARBA" id="ARBA00022989"/>
    </source>
</evidence>
<dbReference type="PIRSF" id="PIRSF017804">
    <property type="entry name" value="Secretion_EccD1"/>
    <property type="match status" value="1"/>
</dbReference>
<dbReference type="GO" id="GO:0005886">
    <property type="term" value="C:plasma membrane"/>
    <property type="evidence" value="ECO:0007669"/>
    <property type="project" value="UniProtKB-SubCell"/>
</dbReference>
<evidence type="ECO:0000313" key="10">
    <source>
        <dbReference type="Proteomes" id="UP000179734"/>
    </source>
</evidence>
<reference evidence="9 10" key="1">
    <citation type="submission" date="2016-10" db="EMBL/GenBank/DDBJ databases">
        <title>Genome sequence of Mycobacterium talmonii.</title>
        <authorList>
            <person name="Greninger A.L."/>
            <person name="Elliott B."/>
            <person name="Vasireddy S."/>
            <person name="Vasireddy R."/>
        </authorList>
    </citation>
    <scope>NUCLEOTIDE SEQUENCE [LARGE SCALE GENOMIC DNA]</scope>
    <source>
        <strain evidence="10">NE-TNMC-100812</strain>
    </source>
</reference>
<evidence type="ECO:0000256" key="2">
    <source>
        <dbReference type="ARBA" id="ARBA00006162"/>
    </source>
</evidence>
<keyword evidence="3" id="KW-1003">Cell membrane</keyword>
<evidence type="ECO:0000256" key="7">
    <source>
        <dbReference type="SAM" id="Phobius"/>
    </source>
</evidence>
<proteinExistence type="inferred from homology"/>
<dbReference type="Pfam" id="PF19053">
    <property type="entry name" value="EccD"/>
    <property type="match status" value="1"/>
</dbReference>
<keyword evidence="5 7" id="KW-1133">Transmembrane helix</keyword>
<dbReference type="InterPro" id="IPR024962">
    <property type="entry name" value="YukD-like"/>
</dbReference>
<comment type="caution">
    <text evidence="9">The sequence shown here is derived from an EMBL/GenBank/DDBJ whole genome shotgun (WGS) entry which is preliminary data.</text>
</comment>
<keyword evidence="10" id="KW-1185">Reference proteome</keyword>
<feature type="transmembrane region" description="Helical" evidence="7">
    <location>
        <begin position="130"/>
        <end position="152"/>
    </location>
</feature>
<feature type="transmembrane region" description="Helical" evidence="7">
    <location>
        <begin position="369"/>
        <end position="387"/>
    </location>
</feature>
<gene>
    <name evidence="9" type="ORF">BKN37_15640</name>
</gene>
<keyword evidence="4 7" id="KW-0812">Transmembrane</keyword>
<dbReference type="Proteomes" id="UP000179734">
    <property type="component" value="Unassembled WGS sequence"/>
</dbReference>
<dbReference type="AlphaFoldDB" id="A0A1S1NHH1"/>
<feature type="transmembrane region" description="Helical" evidence="7">
    <location>
        <begin position="399"/>
        <end position="417"/>
    </location>
</feature>
<feature type="transmembrane region" description="Helical" evidence="7">
    <location>
        <begin position="212"/>
        <end position="229"/>
    </location>
</feature>
<evidence type="ECO:0000259" key="8">
    <source>
        <dbReference type="Pfam" id="PF19053"/>
    </source>
</evidence>
<comment type="subcellular location">
    <subcellularLocation>
        <location evidence="1">Cell membrane</location>
        <topology evidence="1">Multi-pass membrane protein</topology>
    </subcellularLocation>
</comment>
<sequence>MISAAPERIRVSVFGGRTQLDIALPLDIPVSGFVPDLARLVRSRDVPHDDEDPAAKDQRRTFWVLSRFDTGAEVRPDQTLREAGVVNGQLLRLSSRRALSPPTLYDDVVDAAARLNKAAYAAWDARSARWLAFAGTHLAAAAFAFCLVHPAFAAQRAVIVGVAAVVAVALAGVAAVAHRSYGLDDVAAVMGWAAIPITAAIAWVVLTRFGNYGVAAACAVVLVLNFVYYRVIGTGHWAYVATSVVAGLGGVAVLSHAVGLRVDVVCVTLAVTATLTCLVIPRLTARLDRFETPTVNADADRDEYAFENPFESPASAKPSRDDDSGAAMPTAEAVWAKVHSAALTRSALLTGLAATAAAANAVLLRDAGVVRWAAFAFALTCSAVLGLRSRVPDTWVERAGLAVPAVVLVAITCAIAQNGLAPIPVVALGVVLAIAVGAVVAGLSASGGRLQRPATLLAYLEYVGVAALLPLALWVVGVYERLGPWW</sequence>
<dbReference type="InterPro" id="IPR044049">
    <property type="entry name" value="EccD_transm"/>
</dbReference>
<accession>A0A1S1NHH1</accession>
<dbReference type="NCBIfam" id="TIGR03920">
    <property type="entry name" value="T7SS_EccD"/>
    <property type="match status" value="1"/>
</dbReference>
<keyword evidence="6 7" id="KW-0472">Membrane</keyword>
<dbReference type="EMBL" id="MLQM01000085">
    <property type="protein sequence ID" value="OHV02778.1"/>
    <property type="molecule type" value="Genomic_DNA"/>
</dbReference>
<feature type="transmembrane region" description="Helical" evidence="7">
    <location>
        <begin position="158"/>
        <end position="177"/>
    </location>
</feature>
<feature type="domain" description="EccD-like transmembrane" evidence="8">
    <location>
        <begin position="129"/>
        <end position="481"/>
    </location>
</feature>
<feature type="transmembrane region" description="Helical" evidence="7">
    <location>
        <begin position="346"/>
        <end position="363"/>
    </location>
</feature>
<feature type="transmembrane region" description="Helical" evidence="7">
    <location>
        <begin position="423"/>
        <end position="444"/>
    </location>
</feature>
<evidence type="ECO:0000256" key="4">
    <source>
        <dbReference type="ARBA" id="ARBA00022692"/>
    </source>
</evidence>
<feature type="transmembrane region" description="Helical" evidence="7">
    <location>
        <begin position="186"/>
        <end position="206"/>
    </location>
</feature>
<protein>
    <submittedName>
        <fullName evidence="9">Type VII secretion integral membrane protein EccD</fullName>
    </submittedName>
</protein>
<evidence type="ECO:0000256" key="3">
    <source>
        <dbReference type="ARBA" id="ARBA00022475"/>
    </source>
</evidence>